<evidence type="ECO:0000256" key="2">
    <source>
        <dbReference type="ARBA" id="ARBA00023002"/>
    </source>
</evidence>
<feature type="domain" description="NmrA-like" evidence="3">
    <location>
        <begin position="18"/>
        <end position="149"/>
    </location>
</feature>
<reference evidence="5" key="1">
    <citation type="submission" date="2014-12" db="EMBL/GenBank/DDBJ databases">
        <title>Genome Sequence of Valsa Canker Pathogens Uncovers a Specific Adaption of Colonization on Woody Bark.</title>
        <authorList>
            <person name="Yin Z."/>
            <person name="Liu H."/>
            <person name="Gao X."/>
            <person name="Li Z."/>
            <person name="Song N."/>
            <person name="Ke X."/>
            <person name="Dai Q."/>
            <person name="Wu Y."/>
            <person name="Sun Y."/>
            <person name="Xu J.-R."/>
            <person name="Kang Z.K."/>
            <person name="Wang L."/>
            <person name="Huang L."/>
        </authorList>
    </citation>
    <scope>NUCLEOTIDE SEQUENCE [LARGE SCALE GENOMIC DNA]</scope>
    <source>
        <strain evidence="5">SXYL134</strain>
    </source>
</reference>
<dbReference type="InterPro" id="IPR051609">
    <property type="entry name" value="NmrA/Isoflavone_reductase-like"/>
</dbReference>
<dbReference type="Gene3D" id="3.40.50.720">
    <property type="entry name" value="NAD(P)-binding Rossmann-like Domain"/>
    <property type="match status" value="1"/>
</dbReference>
<dbReference type="PANTHER" id="PTHR47706">
    <property type="entry name" value="NMRA-LIKE FAMILY PROTEIN"/>
    <property type="match status" value="1"/>
</dbReference>
<keyword evidence="5" id="KW-1185">Reference proteome</keyword>
<name>A0A194UPB7_CYTMA</name>
<evidence type="ECO:0000313" key="5">
    <source>
        <dbReference type="Proteomes" id="UP000078576"/>
    </source>
</evidence>
<proteinExistence type="predicted"/>
<dbReference type="OrthoDB" id="419598at2759"/>
<keyword evidence="1" id="KW-0521">NADP</keyword>
<dbReference type="Pfam" id="PF05368">
    <property type="entry name" value="NmrA"/>
    <property type="match status" value="1"/>
</dbReference>
<dbReference type="SUPFAM" id="SSF51735">
    <property type="entry name" value="NAD(P)-binding Rossmann-fold domains"/>
    <property type="match status" value="1"/>
</dbReference>
<dbReference type="PANTHER" id="PTHR47706:SF7">
    <property type="entry name" value="CIPA-LIKE, PUTATIVE (AFU_ORTHOLOGUE AFUA_1G01630)-RELATED"/>
    <property type="match status" value="1"/>
</dbReference>
<dbReference type="STRING" id="694573.A0A194UPB7"/>
<evidence type="ECO:0000259" key="3">
    <source>
        <dbReference type="Pfam" id="PF05368"/>
    </source>
</evidence>
<keyword evidence="2" id="KW-0560">Oxidoreductase</keyword>
<dbReference type="InterPro" id="IPR008030">
    <property type="entry name" value="NmrA-like"/>
</dbReference>
<gene>
    <name evidence="4" type="ORF">VP1G_00995</name>
</gene>
<dbReference type="InterPro" id="IPR045312">
    <property type="entry name" value="PCBER-like"/>
</dbReference>
<dbReference type="GO" id="GO:0016491">
    <property type="term" value="F:oxidoreductase activity"/>
    <property type="evidence" value="ECO:0007669"/>
    <property type="project" value="UniProtKB-KW"/>
</dbReference>
<dbReference type="InterPro" id="IPR036291">
    <property type="entry name" value="NAD(P)-bd_dom_sf"/>
</dbReference>
<protein>
    <submittedName>
        <fullName evidence="4">Sterol-4-alpha-carboxylate 3-dehydrogenase, decarboxylating</fullName>
    </submittedName>
</protein>
<dbReference type="AlphaFoldDB" id="A0A194UPB7"/>
<sequence>MAPKYAKDQPADFVNRIKRVAIVGAGGTLGKYITKALIETGKHTVTALTRADSTNKLPEGVTTVTVSYDDEQSLVDALRGQQVLIITMAITAPPDTHSKLVRAAAVANVPYVLPNCWGNDTMNQKLQEDTLYGTRLIAARREIESLGVSKWITPVCGFWYEFSLGGSPDRYGFDFHDRTLVFFDDGKTKINTSTWLQCGRGVASFLSLKLLPEDENDKEPAVDNWANNVFYISSFLVSQRYMFESVKRVTGTTDAEWKITYESSEERYKKAVQDLNNGNRRGFVRLLYTRVFYPNGGGDYETSKGLQNEILELPKEDMDEATKEAIRLALSGELSYGDRRAGLGD</sequence>
<accession>A0A194UPB7</accession>
<evidence type="ECO:0000256" key="1">
    <source>
        <dbReference type="ARBA" id="ARBA00022857"/>
    </source>
</evidence>
<dbReference type="Proteomes" id="UP000078576">
    <property type="component" value="Unassembled WGS sequence"/>
</dbReference>
<dbReference type="EMBL" id="KN714669">
    <property type="protein sequence ID" value="KUI53488.1"/>
    <property type="molecule type" value="Genomic_DNA"/>
</dbReference>
<dbReference type="CDD" id="cd05259">
    <property type="entry name" value="PCBER_SDR_a"/>
    <property type="match status" value="1"/>
</dbReference>
<organism evidence="4 5">
    <name type="scientific">Cytospora mali</name>
    <name type="common">Apple Valsa canker fungus</name>
    <name type="synonym">Valsa mali</name>
    <dbReference type="NCBI Taxonomy" id="578113"/>
    <lineage>
        <taxon>Eukaryota</taxon>
        <taxon>Fungi</taxon>
        <taxon>Dikarya</taxon>
        <taxon>Ascomycota</taxon>
        <taxon>Pezizomycotina</taxon>
        <taxon>Sordariomycetes</taxon>
        <taxon>Sordariomycetidae</taxon>
        <taxon>Diaporthales</taxon>
        <taxon>Cytosporaceae</taxon>
        <taxon>Cytospora</taxon>
    </lineage>
</organism>
<evidence type="ECO:0000313" key="4">
    <source>
        <dbReference type="EMBL" id="KUI53488.1"/>
    </source>
</evidence>